<proteinExistence type="predicted"/>
<dbReference type="EMBL" id="JAVFWL010000006">
    <property type="protein sequence ID" value="KAK6765468.1"/>
    <property type="molecule type" value="Genomic_DNA"/>
</dbReference>
<organism evidence="1 2">
    <name type="scientific">Necator americanus</name>
    <name type="common">Human hookworm</name>
    <dbReference type="NCBI Taxonomy" id="51031"/>
    <lineage>
        <taxon>Eukaryota</taxon>
        <taxon>Metazoa</taxon>
        <taxon>Ecdysozoa</taxon>
        <taxon>Nematoda</taxon>
        <taxon>Chromadorea</taxon>
        <taxon>Rhabditida</taxon>
        <taxon>Rhabditina</taxon>
        <taxon>Rhabditomorpha</taxon>
        <taxon>Strongyloidea</taxon>
        <taxon>Ancylostomatidae</taxon>
        <taxon>Bunostominae</taxon>
        <taxon>Necator</taxon>
    </lineage>
</organism>
<name>A0ABR1ESB5_NECAM</name>
<reference evidence="1 2" key="1">
    <citation type="submission" date="2023-08" db="EMBL/GenBank/DDBJ databases">
        <title>A Necator americanus chromosomal reference genome.</title>
        <authorList>
            <person name="Ilik V."/>
            <person name="Petrzelkova K.J."/>
            <person name="Pardy F."/>
            <person name="Fuh T."/>
            <person name="Niatou-Singa F.S."/>
            <person name="Gouil Q."/>
            <person name="Baker L."/>
            <person name="Ritchie M.E."/>
            <person name="Jex A.R."/>
            <person name="Gazzola D."/>
            <person name="Li H."/>
            <person name="Toshio Fujiwara R."/>
            <person name="Zhan B."/>
            <person name="Aroian R.V."/>
            <person name="Pafco B."/>
            <person name="Schwarz E.M."/>
        </authorList>
    </citation>
    <scope>NUCLEOTIDE SEQUENCE [LARGE SCALE GENOMIC DNA]</scope>
    <source>
        <strain evidence="1 2">Aroian</strain>
        <tissue evidence="1">Whole animal</tissue>
    </source>
</reference>
<accession>A0ABR1ESB5</accession>
<gene>
    <name evidence="1" type="primary">Necator_chrX.g25568</name>
    <name evidence="1" type="ORF">RB195_025402</name>
</gene>
<dbReference type="Proteomes" id="UP001303046">
    <property type="component" value="Unassembled WGS sequence"/>
</dbReference>
<evidence type="ECO:0000313" key="2">
    <source>
        <dbReference type="Proteomes" id="UP001303046"/>
    </source>
</evidence>
<keyword evidence="2" id="KW-1185">Reference proteome</keyword>
<evidence type="ECO:0000313" key="1">
    <source>
        <dbReference type="EMBL" id="KAK6765468.1"/>
    </source>
</evidence>
<sequence>MRTLKLQLDYVLTRNIPQPNIRKSRAAWDVAFDSDQFQFSPSRYGSTRETEEFLFNLKIDAAGLKDEECRTNFHRRASIHFGVRTRKKFSDADSFTKSI</sequence>
<protein>
    <submittedName>
        <fullName evidence="1">Uncharacterized protein</fullName>
    </submittedName>
</protein>
<comment type="caution">
    <text evidence="1">The sequence shown here is derived from an EMBL/GenBank/DDBJ whole genome shotgun (WGS) entry which is preliminary data.</text>
</comment>